<reference evidence="1 2" key="1">
    <citation type="submission" date="2018-04" db="EMBL/GenBank/DDBJ databases">
        <title>Genomic Encyclopedia of Archaeal and Bacterial Type Strains, Phase II (KMG-II): from individual species to whole genera.</title>
        <authorList>
            <person name="Goeker M."/>
        </authorList>
    </citation>
    <scope>NUCLEOTIDE SEQUENCE [LARGE SCALE GENOMIC DNA]</scope>
    <source>
        <strain evidence="1 2">DSM 23382</strain>
    </source>
</reference>
<dbReference type="OrthoDB" id="8435941at2"/>
<proteinExistence type="predicted"/>
<dbReference type="RefSeq" id="WP_107989732.1">
    <property type="nucleotide sequence ID" value="NZ_QAYG01000003.1"/>
</dbReference>
<name>A0A2T5VAX4_9HYPH</name>
<dbReference type="Proteomes" id="UP000244081">
    <property type="component" value="Unassembled WGS sequence"/>
</dbReference>
<sequence length="408" mass="46000">MLDRDLIIPTFSEFKETPHDDKVLDKILTFWEACRANRSKGKLYNPWIILVDEKQGELVAALDEGDKVKLLELFSDFWKKEFPAGFAQSRRIYLLQKEKWEKGDHAPCYAWANKIFKVAEAVGALKLQQEGKPLAHQHIKSIHILADMIAEKTGVELGIPDELSGGYYGFPVNGRLVFRREIMSYLFSYQASLVRSGENICEIGPGVGHSAYYHNRFGASHSYLFDLPTVATVAIWYLGRLEGPDAVSVYGETPNAHCKYFIYPHYLFGEKVTDFMKFDTLVNKNSFPEMGEEIASDYFSKSTFYGCKSILSSNYEDYPVAPKVKPDESEKRMGIVADSAVRAGWRCISRSPGWLMTGLVDEIFVAPDSSSPGQAHSFLGGEPATVTSRRALPLLGKLGLFRKRRQES</sequence>
<accession>A0A2T5VAX4</accession>
<gene>
    <name evidence="1" type="ORF">C8N35_10383</name>
</gene>
<evidence type="ECO:0000313" key="2">
    <source>
        <dbReference type="Proteomes" id="UP000244081"/>
    </source>
</evidence>
<evidence type="ECO:0000313" key="1">
    <source>
        <dbReference type="EMBL" id="PTW60902.1"/>
    </source>
</evidence>
<organism evidence="1 2">
    <name type="scientific">Breoghania corrubedonensis</name>
    <dbReference type="NCBI Taxonomy" id="665038"/>
    <lineage>
        <taxon>Bacteria</taxon>
        <taxon>Pseudomonadati</taxon>
        <taxon>Pseudomonadota</taxon>
        <taxon>Alphaproteobacteria</taxon>
        <taxon>Hyphomicrobiales</taxon>
        <taxon>Stappiaceae</taxon>
        <taxon>Breoghania</taxon>
    </lineage>
</organism>
<dbReference type="EMBL" id="QAYG01000003">
    <property type="protein sequence ID" value="PTW60902.1"/>
    <property type="molecule type" value="Genomic_DNA"/>
</dbReference>
<dbReference type="AlphaFoldDB" id="A0A2T5VAX4"/>
<evidence type="ECO:0008006" key="3">
    <source>
        <dbReference type="Google" id="ProtNLM"/>
    </source>
</evidence>
<comment type="caution">
    <text evidence="1">The sequence shown here is derived from an EMBL/GenBank/DDBJ whole genome shotgun (WGS) entry which is preliminary data.</text>
</comment>
<protein>
    <recommendedName>
        <fullName evidence="3">Sugar O-methyltransferase</fullName>
    </recommendedName>
</protein>
<keyword evidence="2" id="KW-1185">Reference proteome</keyword>